<dbReference type="RefSeq" id="WP_043275329.1">
    <property type="nucleotide sequence ID" value="NZ_CP010848.1"/>
</dbReference>
<comment type="caution">
    <text evidence="1">The sequence shown here is derived from an EMBL/GenBank/DDBJ whole genome shotgun (WGS) entry which is preliminary data.</text>
</comment>
<accession>A0A2S5Y4K9</accession>
<dbReference type="GeneID" id="93666231"/>
<dbReference type="AlphaFoldDB" id="A0A2S5Y4K9"/>
<evidence type="ECO:0000313" key="1">
    <source>
        <dbReference type="EMBL" id="PPI13524.1"/>
    </source>
</evidence>
<organism evidence="1 2">
    <name type="scientific">Rathayibacter toxicus</name>
    <dbReference type="NCBI Taxonomy" id="145458"/>
    <lineage>
        <taxon>Bacteria</taxon>
        <taxon>Bacillati</taxon>
        <taxon>Actinomycetota</taxon>
        <taxon>Actinomycetes</taxon>
        <taxon>Micrococcales</taxon>
        <taxon>Microbacteriaceae</taxon>
        <taxon>Rathayibacter</taxon>
    </lineage>
</organism>
<dbReference type="Gene3D" id="2.180.10.10">
    <property type="entry name" value="RHS repeat-associated core"/>
    <property type="match status" value="1"/>
</dbReference>
<reference evidence="1 2" key="1">
    <citation type="submission" date="2018-02" db="EMBL/GenBank/DDBJ databases">
        <title>Bacteriophage NCPPB3778 and a type I-E CRISPR drive the evolution of the US Biological Select Agent, Rathayibacter toxicus.</title>
        <authorList>
            <person name="Davis E.W.II."/>
            <person name="Tabima J.F."/>
            <person name="Weisberg A.J."/>
            <person name="Lopes L.D."/>
            <person name="Wiseman M.S."/>
            <person name="Wiseman M.S."/>
            <person name="Pupko T."/>
            <person name="Belcher M.S."/>
            <person name="Sechler A.J."/>
            <person name="Tancos M.A."/>
            <person name="Schroeder B.K."/>
            <person name="Murray T.D."/>
            <person name="Luster D.G."/>
            <person name="Schneider W.L."/>
            <person name="Rogers E."/>
            <person name="Andreote F.D."/>
            <person name="Grunwald N.J."/>
            <person name="Putnam M.L."/>
            <person name="Chang J.H."/>
        </authorList>
    </citation>
    <scope>NUCLEOTIDE SEQUENCE [LARGE SCALE GENOMIC DNA]</scope>
    <source>
        <strain evidence="1 2">FH99</strain>
    </source>
</reference>
<protein>
    <recommendedName>
        <fullName evidence="3">RHS repeat-associated core domain-containing protein</fullName>
    </recommendedName>
</protein>
<gene>
    <name evidence="1" type="ORF">C5C51_10395</name>
</gene>
<sequence>MGQHQKLTEHVGSIATIEMGARQYVAALGRFLESDPVEGGVANDYVYPYDPINQFDLSGQWTAGDTSNLLNTVGVVAGFASIIPGPVGMIGTAVSVLAFAANGNWGGAVSAAVGFIPGAKIAQFVAKTRFGTRLMNFQARNRFIGVNGRFLGKGTTFDRRINHGRLRMGWSKARGKPTITQWRLRGPGKHESGRPYD</sequence>
<name>A0A2S5Y4K9_9MICO</name>
<dbReference type="OrthoDB" id="3751446at2"/>
<dbReference type="Proteomes" id="UP000237966">
    <property type="component" value="Unassembled WGS sequence"/>
</dbReference>
<dbReference type="EMBL" id="PSWU01000014">
    <property type="protein sequence ID" value="PPI13524.1"/>
    <property type="molecule type" value="Genomic_DNA"/>
</dbReference>
<evidence type="ECO:0000313" key="2">
    <source>
        <dbReference type="Proteomes" id="UP000237966"/>
    </source>
</evidence>
<dbReference type="NCBIfam" id="TIGR03696">
    <property type="entry name" value="Rhs_assc_core"/>
    <property type="match status" value="1"/>
</dbReference>
<proteinExistence type="predicted"/>
<dbReference type="InterPro" id="IPR022385">
    <property type="entry name" value="Rhs_assc_core"/>
</dbReference>
<evidence type="ECO:0008006" key="3">
    <source>
        <dbReference type="Google" id="ProtNLM"/>
    </source>
</evidence>